<keyword evidence="1" id="KW-0472">Membrane</keyword>
<feature type="transmembrane region" description="Helical" evidence="1">
    <location>
        <begin position="12"/>
        <end position="34"/>
    </location>
</feature>
<dbReference type="Proteomes" id="UP001386955">
    <property type="component" value="Unassembled WGS sequence"/>
</dbReference>
<protein>
    <submittedName>
        <fullName evidence="2">Uncharacterized protein</fullName>
    </submittedName>
</protein>
<evidence type="ECO:0000256" key="1">
    <source>
        <dbReference type="SAM" id="Phobius"/>
    </source>
</evidence>
<name>A0AAN9NWG9_PSOTE</name>
<organism evidence="2 3">
    <name type="scientific">Psophocarpus tetragonolobus</name>
    <name type="common">Winged bean</name>
    <name type="synonym">Dolichos tetragonolobus</name>
    <dbReference type="NCBI Taxonomy" id="3891"/>
    <lineage>
        <taxon>Eukaryota</taxon>
        <taxon>Viridiplantae</taxon>
        <taxon>Streptophyta</taxon>
        <taxon>Embryophyta</taxon>
        <taxon>Tracheophyta</taxon>
        <taxon>Spermatophyta</taxon>
        <taxon>Magnoliopsida</taxon>
        <taxon>eudicotyledons</taxon>
        <taxon>Gunneridae</taxon>
        <taxon>Pentapetalae</taxon>
        <taxon>rosids</taxon>
        <taxon>fabids</taxon>
        <taxon>Fabales</taxon>
        <taxon>Fabaceae</taxon>
        <taxon>Papilionoideae</taxon>
        <taxon>50 kb inversion clade</taxon>
        <taxon>NPAAA clade</taxon>
        <taxon>indigoferoid/millettioid clade</taxon>
        <taxon>Phaseoleae</taxon>
        <taxon>Psophocarpus</taxon>
    </lineage>
</organism>
<keyword evidence="1" id="KW-0812">Transmembrane</keyword>
<proteinExistence type="predicted"/>
<keyword evidence="1" id="KW-1133">Transmembrane helix</keyword>
<comment type="caution">
    <text evidence="2">The sequence shown here is derived from an EMBL/GenBank/DDBJ whole genome shotgun (WGS) entry which is preliminary data.</text>
</comment>
<dbReference type="AlphaFoldDB" id="A0AAN9NWG9"/>
<evidence type="ECO:0000313" key="2">
    <source>
        <dbReference type="EMBL" id="KAK7380471.1"/>
    </source>
</evidence>
<reference evidence="2 3" key="1">
    <citation type="submission" date="2024-01" db="EMBL/GenBank/DDBJ databases">
        <title>The genomes of 5 underutilized Papilionoideae crops provide insights into root nodulation and disease resistanc.</title>
        <authorList>
            <person name="Jiang F."/>
        </authorList>
    </citation>
    <scope>NUCLEOTIDE SEQUENCE [LARGE SCALE GENOMIC DNA]</scope>
    <source>
        <strain evidence="2">DUOXIRENSHENG_FW03</strain>
        <tissue evidence="2">Leaves</tissue>
    </source>
</reference>
<feature type="transmembrane region" description="Helical" evidence="1">
    <location>
        <begin position="40"/>
        <end position="64"/>
    </location>
</feature>
<accession>A0AAN9NWG9</accession>
<dbReference type="EMBL" id="JAYMYS010000009">
    <property type="protein sequence ID" value="KAK7380471.1"/>
    <property type="molecule type" value="Genomic_DNA"/>
</dbReference>
<keyword evidence="3" id="KW-1185">Reference proteome</keyword>
<sequence>MKRKKLCQSQTLQRQALASSIGAMVPLLAAASFIRDYKVGLVVVGAAVSFALVVFGWLGIGTVLDKAPVFEQKSDSGQFLCKLSEEFITTTSEATKDVMFTNSSPRLNLLNDMQESLHAMKAVLVLKLVKV</sequence>
<gene>
    <name evidence="2" type="ORF">VNO78_32982</name>
</gene>
<evidence type="ECO:0000313" key="3">
    <source>
        <dbReference type="Proteomes" id="UP001386955"/>
    </source>
</evidence>